<keyword evidence="3" id="KW-1185">Reference proteome</keyword>
<gene>
    <name evidence="2" type="ORF">MEPE_05209</name>
</gene>
<dbReference type="EMBL" id="OAPG01000014">
    <property type="protein sequence ID" value="SNX86500.1"/>
    <property type="molecule type" value="Genomic_DNA"/>
</dbReference>
<name>A0AAJ4XQ71_9BASI</name>
<organism evidence="2 3">
    <name type="scientific">Melanopsichium pennsylvanicum</name>
    <dbReference type="NCBI Taxonomy" id="63383"/>
    <lineage>
        <taxon>Eukaryota</taxon>
        <taxon>Fungi</taxon>
        <taxon>Dikarya</taxon>
        <taxon>Basidiomycota</taxon>
        <taxon>Ustilaginomycotina</taxon>
        <taxon>Ustilaginomycetes</taxon>
        <taxon>Ustilaginales</taxon>
        <taxon>Ustilaginaceae</taxon>
        <taxon>Melanopsichium</taxon>
    </lineage>
</organism>
<dbReference type="Proteomes" id="UP001294444">
    <property type="component" value="Unassembled WGS sequence"/>
</dbReference>
<dbReference type="AlphaFoldDB" id="A0AAJ4XQ71"/>
<dbReference type="GO" id="GO:0061640">
    <property type="term" value="P:cytoskeleton-dependent cytokinesis"/>
    <property type="evidence" value="ECO:0007669"/>
    <property type="project" value="InterPro"/>
</dbReference>
<feature type="compositionally biased region" description="Low complexity" evidence="1">
    <location>
        <begin position="1"/>
        <end position="21"/>
    </location>
</feature>
<dbReference type="Pfam" id="PF07426">
    <property type="entry name" value="Dynactin_p22"/>
    <property type="match status" value="1"/>
</dbReference>
<protein>
    <submittedName>
        <fullName evidence="2">Uncharacterized protein</fullName>
    </submittedName>
</protein>
<evidence type="ECO:0000256" key="1">
    <source>
        <dbReference type="SAM" id="MobiDB-lite"/>
    </source>
</evidence>
<feature type="region of interest" description="Disordered" evidence="1">
    <location>
        <begin position="1"/>
        <end position="48"/>
    </location>
</feature>
<proteinExistence type="predicted"/>
<accession>A0AAJ4XQ71</accession>
<dbReference type="GO" id="GO:0005869">
    <property type="term" value="C:dynactin complex"/>
    <property type="evidence" value="ECO:0007669"/>
    <property type="project" value="InterPro"/>
</dbReference>
<evidence type="ECO:0000313" key="3">
    <source>
        <dbReference type="Proteomes" id="UP001294444"/>
    </source>
</evidence>
<reference evidence="2" key="1">
    <citation type="submission" date="2023-10" db="EMBL/GenBank/DDBJ databases">
        <authorList>
            <person name="Guldener U."/>
        </authorList>
    </citation>
    <scope>NUCLEOTIDE SEQUENCE</scope>
    <source>
        <strain evidence="2">Mp4</strain>
    </source>
</reference>
<evidence type="ECO:0000313" key="2">
    <source>
        <dbReference type="EMBL" id="SNX86500.1"/>
    </source>
</evidence>
<comment type="caution">
    <text evidence="2">The sequence shown here is derived from an EMBL/GenBank/DDBJ whole genome shotgun (WGS) entry which is preliminary data.</text>
</comment>
<sequence>MLNPIASEAVASSSASSIPAPTNVTSTLPKPPEVSDWRNDSSPTPFSSRISPVTSTALRIQTLCYLLYGTSSTLAVSPRSVKEQQPPALIRLGTILSQLEGVKFSAGKPVKRLLDEWDKYADLLQPLAHDANGIIGRNDALWDIVQQSEHLLLMESELKQALKHLEQVESLVNQRHVLDVNSSKTLARASTESKLTRLEKVKENDEIQAQTTLQLQQRVFLLIQIWSEYTQTLSQTFTLLDNKILELESHLATILRTTTSSSSS</sequence>
<dbReference type="InterPro" id="IPR009991">
    <property type="entry name" value="DCTN3"/>
</dbReference>